<organism evidence="1">
    <name type="scientific">marine metagenome</name>
    <dbReference type="NCBI Taxonomy" id="408172"/>
    <lineage>
        <taxon>unclassified sequences</taxon>
        <taxon>metagenomes</taxon>
        <taxon>ecological metagenomes</taxon>
    </lineage>
</organism>
<reference evidence="1" key="1">
    <citation type="submission" date="2018-05" db="EMBL/GenBank/DDBJ databases">
        <authorList>
            <person name="Lanie J.A."/>
            <person name="Ng W.-L."/>
            <person name="Kazmierczak K.M."/>
            <person name="Andrzejewski T.M."/>
            <person name="Davidsen T.M."/>
            <person name="Wayne K.J."/>
            <person name="Tettelin H."/>
            <person name="Glass J.I."/>
            <person name="Rusch D."/>
            <person name="Podicherti R."/>
            <person name="Tsui H.-C.T."/>
            <person name="Winkler M.E."/>
        </authorList>
    </citation>
    <scope>NUCLEOTIDE SEQUENCE</scope>
</reference>
<evidence type="ECO:0000313" key="1">
    <source>
        <dbReference type="EMBL" id="SVA66354.1"/>
    </source>
</evidence>
<proteinExistence type="predicted"/>
<protein>
    <recommendedName>
        <fullName evidence="2">PpiC domain-containing protein</fullName>
    </recommendedName>
</protein>
<name>A0A381XNL5_9ZZZZ</name>
<dbReference type="EMBL" id="UINC01015824">
    <property type="protein sequence ID" value="SVA66354.1"/>
    <property type="molecule type" value="Genomic_DNA"/>
</dbReference>
<accession>A0A381XNL5</accession>
<sequence length="486" mass="56049">MVYRCLIVLLIFLLGCESKSSADNHLEILAQIGDRVITRQDFLHRSEYTLRPDYCRGNQYVHKKIILNNLIAEKLLAIEAESINGKMQSDNLKTYLKGRKEQAMRQLLYFQNGYEKVTIETEELNHFFKMAGRTYHVNYFSFPGGSFTDSVSRAIDNQIPLRDIYAANFEGEMPSRNVNWIDNNDPFISKALFEGKVEKGQVIGPYYLNDGSGFLLEVNGWTDHMDLSEQDNIDRRQKVLSALKERKGKSIYKSFIKEIMKGKNLELNEDVFINYVNAIRDQFFRSREEKETAISNALFGAGEFLSLEDIKPMNHKYKDLVLFSLDGKNWTVEDFEKGIASHPLVFRKKKMNRSEFPKQFKLAVVDFIQDYFLTNKAYELGLDKTDTIHSNESLWADSFSAFQSAKLWMSTQADSGVQYVLMKPIIDNLQNKYSPKISINMNLFESIELSSVDMFVTQGNVPYPVIVPTFPSFTNDSYIDYGSTIN</sequence>
<gene>
    <name evidence="1" type="ORF">METZ01_LOCUS119208</name>
</gene>
<dbReference type="AlphaFoldDB" id="A0A381XNL5"/>
<dbReference type="PROSITE" id="PS51257">
    <property type="entry name" value="PROKAR_LIPOPROTEIN"/>
    <property type="match status" value="1"/>
</dbReference>
<evidence type="ECO:0008006" key="2">
    <source>
        <dbReference type="Google" id="ProtNLM"/>
    </source>
</evidence>